<gene>
    <name evidence="1" type="ORF">BRAA08T32739Z</name>
</gene>
<accession>A0A3P6C421</accession>
<protein>
    <submittedName>
        <fullName evidence="1">Uncharacterized protein</fullName>
    </submittedName>
</protein>
<dbReference type="AlphaFoldDB" id="A0A3P6C421"/>
<dbReference type="EMBL" id="LR031575">
    <property type="protein sequence ID" value="VDD03262.1"/>
    <property type="molecule type" value="Genomic_DNA"/>
</dbReference>
<sequence>MHSSPGLPFVIGCRQGIIQVNGDNRKAVYTVVSRMRRGIISSLPAHIRIRCG</sequence>
<organism evidence="1">
    <name type="scientific">Brassica campestris</name>
    <name type="common">Field mustard</name>
    <dbReference type="NCBI Taxonomy" id="3711"/>
    <lineage>
        <taxon>Eukaryota</taxon>
        <taxon>Viridiplantae</taxon>
        <taxon>Streptophyta</taxon>
        <taxon>Embryophyta</taxon>
        <taxon>Tracheophyta</taxon>
        <taxon>Spermatophyta</taxon>
        <taxon>Magnoliopsida</taxon>
        <taxon>eudicotyledons</taxon>
        <taxon>Gunneridae</taxon>
        <taxon>Pentapetalae</taxon>
        <taxon>rosids</taxon>
        <taxon>malvids</taxon>
        <taxon>Brassicales</taxon>
        <taxon>Brassicaceae</taxon>
        <taxon>Brassiceae</taxon>
        <taxon>Brassica</taxon>
    </lineage>
</organism>
<reference evidence="1" key="1">
    <citation type="submission" date="2018-11" db="EMBL/GenBank/DDBJ databases">
        <authorList>
            <consortium name="Genoscope - CEA"/>
            <person name="William W."/>
        </authorList>
    </citation>
    <scope>NUCLEOTIDE SEQUENCE</scope>
</reference>
<name>A0A3P6C421_BRACM</name>
<proteinExistence type="predicted"/>
<evidence type="ECO:0000313" key="1">
    <source>
        <dbReference type="EMBL" id="VDD03262.1"/>
    </source>
</evidence>